<evidence type="ECO:0000313" key="2">
    <source>
        <dbReference type="Proteomes" id="UP000887013"/>
    </source>
</evidence>
<dbReference type="EMBL" id="BMAW01086093">
    <property type="protein sequence ID" value="GFU45988.1"/>
    <property type="molecule type" value="Genomic_DNA"/>
</dbReference>
<organism evidence="1 2">
    <name type="scientific">Nephila pilipes</name>
    <name type="common">Giant wood spider</name>
    <name type="synonym">Nephila maculata</name>
    <dbReference type="NCBI Taxonomy" id="299642"/>
    <lineage>
        <taxon>Eukaryota</taxon>
        <taxon>Metazoa</taxon>
        <taxon>Ecdysozoa</taxon>
        <taxon>Arthropoda</taxon>
        <taxon>Chelicerata</taxon>
        <taxon>Arachnida</taxon>
        <taxon>Araneae</taxon>
        <taxon>Araneomorphae</taxon>
        <taxon>Entelegynae</taxon>
        <taxon>Araneoidea</taxon>
        <taxon>Nephilidae</taxon>
        <taxon>Nephila</taxon>
    </lineage>
</organism>
<reference evidence="1" key="1">
    <citation type="submission" date="2020-08" db="EMBL/GenBank/DDBJ databases">
        <title>Multicomponent nature underlies the extraordinary mechanical properties of spider dragline silk.</title>
        <authorList>
            <person name="Kono N."/>
            <person name="Nakamura H."/>
            <person name="Mori M."/>
            <person name="Yoshida Y."/>
            <person name="Ohtoshi R."/>
            <person name="Malay A.D."/>
            <person name="Moran D.A.P."/>
            <person name="Tomita M."/>
            <person name="Numata K."/>
            <person name="Arakawa K."/>
        </authorList>
    </citation>
    <scope>NUCLEOTIDE SEQUENCE</scope>
</reference>
<sequence>MQLKDKCIICCQNCLLDTCPLIHKRSLNDGSMDSNVRAINRSESCVKTNFSHDQKQVENLMNQFEESEIADIIKEEKGIQEKDGEMKDNYFSINLGL</sequence>
<comment type="caution">
    <text evidence="1">The sequence shown here is derived from an EMBL/GenBank/DDBJ whole genome shotgun (WGS) entry which is preliminary data.</text>
</comment>
<protein>
    <submittedName>
        <fullName evidence="1">Uncharacterized protein</fullName>
    </submittedName>
</protein>
<keyword evidence="2" id="KW-1185">Reference proteome</keyword>
<evidence type="ECO:0000313" key="1">
    <source>
        <dbReference type="EMBL" id="GFU45988.1"/>
    </source>
</evidence>
<dbReference type="AlphaFoldDB" id="A0A8X6UUZ3"/>
<proteinExistence type="predicted"/>
<name>A0A8X6UUZ3_NEPPI</name>
<gene>
    <name evidence="1" type="ORF">NPIL_221281</name>
</gene>
<accession>A0A8X6UUZ3</accession>
<dbReference type="Proteomes" id="UP000887013">
    <property type="component" value="Unassembled WGS sequence"/>
</dbReference>